<comment type="similarity">
    <text evidence="1 4">Belongs to the class-II DAHP synthase family.</text>
</comment>
<organism evidence="5 6">
    <name type="scientific">Umboniibacter marinipuniceus</name>
    <dbReference type="NCBI Taxonomy" id="569599"/>
    <lineage>
        <taxon>Bacteria</taxon>
        <taxon>Pseudomonadati</taxon>
        <taxon>Pseudomonadota</taxon>
        <taxon>Gammaproteobacteria</taxon>
        <taxon>Cellvibrionales</taxon>
        <taxon>Cellvibrionaceae</taxon>
        <taxon>Umboniibacter</taxon>
    </lineage>
</organism>
<dbReference type="PANTHER" id="PTHR21337">
    <property type="entry name" value="PHOSPHO-2-DEHYDRO-3-DEOXYHEPTONATE ALDOLASE 1, 2"/>
    <property type="match status" value="1"/>
</dbReference>
<dbReference type="InterPro" id="IPR002480">
    <property type="entry name" value="DAHP_synth_2"/>
</dbReference>
<feature type="binding site" evidence="3">
    <location>
        <position position="320"/>
    </location>
    <ligand>
        <name>phosphoenolpyruvate</name>
        <dbReference type="ChEBI" id="CHEBI:58702"/>
    </ligand>
</feature>
<dbReference type="Gene3D" id="3.20.20.70">
    <property type="entry name" value="Aldolase class I"/>
    <property type="match status" value="2"/>
</dbReference>
<evidence type="ECO:0000256" key="3">
    <source>
        <dbReference type="PIRSR" id="PIRSR602480-1"/>
    </source>
</evidence>
<feature type="binding site" evidence="3">
    <location>
        <position position="424"/>
    </location>
    <ligand>
        <name>Mn(2+)</name>
        <dbReference type="ChEBI" id="CHEBI:29035"/>
    </ligand>
</feature>
<comment type="cofactor">
    <cofactor evidence="3">
        <name>Mn(2+)</name>
        <dbReference type="ChEBI" id="CHEBI:29035"/>
    </cofactor>
    <cofactor evidence="3">
        <name>Co(2+)</name>
        <dbReference type="ChEBI" id="CHEBI:48828"/>
    </cofactor>
    <cofactor evidence="3">
        <name>Cd(2+)</name>
        <dbReference type="ChEBI" id="CHEBI:48775"/>
    </cofactor>
    <text evidence="3">Binds 1 divalent cation per subunit. The enzyme is active with manganese, cobalt or cadmium ions.</text>
</comment>
<dbReference type="PANTHER" id="PTHR21337:SF0">
    <property type="entry name" value="PHOSPHO-2-DEHYDRO-3-DEOXYHEPTONATE ALDOLASE"/>
    <property type="match status" value="1"/>
</dbReference>
<evidence type="ECO:0000256" key="1">
    <source>
        <dbReference type="ARBA" id="ARBA00008911"/>
    </source>
</evidence>
<dbReference type="SUPFAM" id="SSF51569">
    <property type="entry name" value="Aldolase"/>
    <property type="match status" value="1"/>
</dbReference>
<dbReference type="RefSeq" id="WP_211327561.1">
    <property type="nucleotide sequence ID" value="NZ_REFJ01000002.1"/>
</dbReference>
<evidence type="ECO:0000313" key="6">
    <source>
        <dbReference type="Proteomes" id="UP000267187"/>
    </source>
</evidence>
<accession>A0A3M0A798</accession>
<sequence>MANSWSANSWRQYPAQQQANYPNPSALAETAANLAAAPALVSYEECQLLKAQLAKACNGEAFLLQGGDCAETFDAFSQQSILSTFKILLQMAIVLTQGAGKPVVKVGRIAGQFAKPRSSDTETINGISLPSFRGDMINGLAFDAKSREPDPTRLTQCYFQSAATLNLLRSQASSGTASLDHVQAWNEGFIERSALAAQYSVIAAQVKASLDFMAACGIRNQNDSALSRIDFFTSHEALHLEYENALMRQHHDRHFISSGHMLWIGDRTRQLDGAHVEMLSGVDNPIGLKVGPSMEPDELIQLIEKLNPHNEAGKLTLITRMGADKIAQILPPLVQRVTQAGAKVVWSSDPMHGNTHSSSTGLKTRSFDRILSEVRQFLAIHKAEGTHAGGVHLEMTGQHVTECIGGLSDLRDEDLPHRYQTACDPRLNADQVLEMAFILADELNA</sequence>
<dbReference type="EMBL" id="REFJ01000002">
    <property type="protein sequence ID" value="RMA81021.1"/>
    <property type="molecule type" value="Genomic_DNA"/>
</dbReference>
<feature type="binding site" evidence="3">
    <location>
        <position position="289"/>
    </location>
    <ligand>
        <name>phosphoenolpyruvate</name>
        <dbReference type="ChEBI" id="CHEBI:58702"/>
    </ligand>
</feature>
<keyword evidence="2 4" id="KW-0808">Transferase</keyword>
<keyword evidence="6" id="KW-1185">Reference proteome</keyword>
<dbReference type="InterPro" id="IPR013785">
    <property type="entry name" value="Aldolase_TIM"/>
</dbReference>
<feature type="binding site" evidence="3">
    <location>
        <position position="394"/>
    </location>
    <ligand>
        <name>Mn(2+)</name>
        <dbReference type="ChEBI" id="CHEBI:29035"/>
    </ligand>
</feature>
<dbReference type="GO" id="GO:0009073">
    <property type="term" value="P:aromatic amino acid family biosynthetic process"/>
    <property type="evidence" value="ECO:0007669"/>
    <property type="project" value="InterPro"/>
</dbReference>
<reference evidence="5 6" key="1">
    <citation type="submission" date="2018-10" db="EMBL/GenBank/DDBJ databases">
        <title>Genomic Encyclopedia of Type Strains, Phase IV (KMG-IV): sequencing the most valuable type-strain genomes for metagenomic binning, comparative biology and taxonomic classification.</title>
        <authorList>
            <person name="Goeker M."/>
        </authorList>
    </citation>
    <scope>NUCLEOTIDE SEQUENCE [LARGE SCALE GENOMIC DNA]</scope>
    <source>
        <strain evidence="5 6">DSM 25080</strain>
    </source>
</reference>
<comment type="catalytic activity">
    <reaction evidence="4">
        <text>D-erythrose 4-phosphate + phosphoenolpyruvate + H2O = 7-phospho-2-dehydro-3-deoxy-D-arabino-heptonate + phosphate</text>
        <dbReference type="Rhea" id="RHEA:14717"/>
        <dbReference type="ChEBI" id="CHEBI:15377"/>
        <dbReference type="ChEBI" id="CHEBI:16897"/>
        <dbReference type="ChEBI" id="CHEBI:43474"/>
        <dbReference type="ChEBI" id="CHEBI:58394"/>
        <dbReference type="ChEBI" id="CHEBI:58702"/>
        <dbReference type="EC" id="2.5.1.54"/>
    </reaction>
</comment>
<dbReference type="NCBIfam" id="TIGR01358">
    <property type="entry name" value="DAHP_synth_II"/>
    <property type="match status" value="1"/>
</dbReference>
<dbReference type="AlphaFoldDB" id="A0A3M0A798"/>
<keyword evidence="3" id="KW-0170">Cobalt</keyword>
<evidence type="ECO:0000256" key="2">
    <source>
        <dbReference type="ARBA" id="ARBA00022679"/>
    </source>
</evidence>
<gene>
    <name evidence="5" type="ORF">DFR27_0811</name>
</gene>
<protein>
    <recommendedName>
        <fullName evidence="4">Phospho-2-dehydro-3-deoxyheptonate aldolase</fullName>
        <ecNumber evidence="4">2.5.1.54</ecNumber>
    </recommendedName>
</protein>
<evidence type="ECO:0000313" key="5">
    <source>
        <dbReference type="EMBL" id="RMA81021.1"/>
    </source>
</evidence>
<proteinExistence type="inferred from homology"/>
<feature type="binding site" evidence="3">
    <location>
        <position position="352"/>
    </location>
    <ligand>
        <name>Mn(2+)</name>
        <dbReference type="ChEBI" id="CHEBI:29035"/>
    </ligand>
</feature>
<dbReference type="EC" id="2.5.1.54" evidence="4"/>
<feature type="binding site" evidence="3">
    <location>
        <position position="69"/>
    </location>
    <ligand>
        <name>Mn(2+)</name>
        <dbReference type="ChEBI" id="CHEBI:29035"/>
    </ligand>
</feature>
<comment type="caution">
    <text evidence="5">The sequence shown here is derived from an EMBL/GenBank/DDBJ whole genome shotgun (WGS) entry which is preliminary data.</text>
</comment>
<name>A0A3M0A798_9GAMM</name>
<feature type="binding site" evidence="3">
    <location>
        <position position="108"/>
    </location>
    <ligand>
        <name>phosphoenolpyruvate</name>
        <dbReference type="ChEBI" id="CHEBI:58702"/>
    </ligand>
</feature>
<dbReference type="Pfam" id="PF01474">
    <property type="entry name" value="DAHP_synth_2"/>
    <property type="match status" value="1"/>
</dbReference>
<evidence type="ECO:0000256" key="4">
    <source>
        <dbReference type="RuleBase" id="RU363071"/>
    </source>
</evidence>
<dbReference type="GO" id="GO:0003849">
    <property type="term" value="F:3-deoxy-7-phosphoheptulonate synthase activity"/>
    <property type="evidence" value="ECO:0007669"/>
    <property type="project" value="UniProtKB-EC"/>
</dbReference>
<dbReference type="Proteomes" id="UP000267187">
    <property type="component" value="Unassembled WGS sequence"/>
</dbReference>
<keyword evidence="3" id="KW-0464">Manganese</keyword>
<keyword evidence="3" id="KW-0104">Cadmium</keyword>